<feature type="transmembrane region" description="Helical" evidence="6">
    <location>
        <begin position="14"/>
        <end position="37"/>
    </location>
</feature>
<dbReference type="InterPro" id="IPR036259">
    <property type="entry name" value="MFS_trans_sf"/>
</dbReference>
<dbReference type="Pfam" id="PF07690">
    <property type="entry name" value="MFS_1"/>
    <property type="match status" value="1"/>
</dbReference>
<evidence type="ECO:0000256" key="5">
    <source>
        <dbReference type="SAM" id="MobiDB-lite"/>
    </source>
</evidence>
<gene>
    <name evidence="7" type="ORF">V5O48_004890</name>
</gene>
<evidence type="ECO:0000313" key="7">
    <source>
        <dbReference type="EMBL" id="KAL0577098.1"/>
    </source>
</evidence>
<dbReference type="EMBL" id="JBAHYK010000178">
    <property type="protein sequence ID" value="KAL0577098.1"/>
    <property type="molecule type" value="Genomic_DNA"/>
</dbReference>
<evidence type="ECO:0000256" key="4">
    <source>
        <dbReference type="ARBA" id="ARBA00023136"/>
    </source>
</evidence>
<dbReference type="PANTHER" id="PTHR23507">
    <property type="entry name" value="ZGC:174356"/>
    <property type="match status" value="1"/>
</dbReference>
<evidence type="ECO:0000256" key="6">
    <source>
        <dbReference type="SAM" id="Phobius"/>
    </source>
</evidence>
<keyword evidence="3 6" id="KW-1133">Transmembrane helix</keyword>
<keyword evidence="4 6" id="KW-0472">Membrane</keyword>
<keyword evidence="2 6" id="KW-0812">Transmembrane</keyword>
<keyword evidence="8" id="KW-1185">Reference proteome</keyword>
<comment type="subcellular location">
    <subcellularLocation>
        <location evidence="1">Membrane</location>
        <topology evidence="1">Multi-pass membrane protein</topology>
    </subcellularLocation>
</comment>
<evidence type="ECO:0000256" key="3">
    <source>
        <dbReference type="ARBA" id="ARBA00022989"/>
    </source>
</evidence>
<feature type="transmembrane region" description="Helical" evidence="6">
    <location>
        <begin position="114"/>
        <end position="134"/>
    </location>
</feature>
<evidence type="ECO:0000256" key="1">
    <source>
        <dbReference type="ARBA" id="ARBA00004141"/>
    </source>
</evidence>
<dbReference type="PANTHER" id="PTHR23507:SF1">
    <property type="entry name" value="FI18259P1-RELATED"/>
    <property type="match status" value="1"/>
</dbReference>
<organism evidence="7 8">
    <name type="scientific">Marasmius crinis-equi</name>
    <dbReference type="NCBI Taxonomy" id="585013"/>
    <lineage>
        <taxon>Eukaryota</taxon>
        <taxon>Fungi</taxon>
        <taxon>Dikarya</taxon>
        <taxon>Basidiomycota</taxon>
        <taxon>Agaricomycotina</taxon>
        <taxon>Agaricomycetes</taxon>
        <taxon>Agaricomycetidae</taxon>
        <taxon>Agaricales</taxon>
        <taxon>Marasmiineae</taxon>
        <taxon>Marasmiaceae</taxon>
        <taxon>Marasmius</taxon>
    </lineage>
</organism>
<feature type="transmembrane region" description="Helical" evidence="6">
    <location>
        <begin position="435"/>
        <end position="458"/>
    </location>
</feature>
<dbReference type="Proteomes" id="UP001465976">
    <property type="component" value="Unassembled WGS sequence"/>
</dbReference>
<dbReference type="InterPro" id="IPR011701">
    <property type="entry name" value="MFS"/>
</dbReference>
<evidence type="ECO:0000256" key="2">
    <source>
        <dbReference type="ARBA" id="ARBA00022692"/>
    </source>
</evidence>
<dbReference type="SUPFAM" id="SSF103473">
    <property type="entry name" value="MFS general substrate transporter"/>
    <property type="match status" value="1"/>
</dbReference>
<feature type="transmembrane region" description="Helical" evidence="6">
    <location>
        <begin position="267"/>
        <end position="292"/>
    </location>
</feature>
<comment type="caution">
    <text evidence="7">The sequence shown here is derived from an EMBL/GenBank/DDBJ whole genome shotgun (WGS) entry which is preliminary data.</text>
</comment>
<feature type="transmembrane region" description="Helical" evidence="6">
    <location>
        <begin position="230"/>
        <end position="255"/>
    </location>
</feature>
<evidence type="ECO:0000313" key="8">
    <source>
        <dbReference type="Proteomes" id="UP001465976"/>
    </source>
</evidence>
<dbReference type="Gene3D" id="1.20.1250.20">
    <property type="entry name" value="MFS general substrate transporter like domains"/>
    <property type="match status" value="2"/>
</dbReference>
<feature type="transmembrane region" description="Helical" evidence="6">
    <location>
        <begin position="393"/>
        <end position="415"/>
    </location>
</feature>
<feature type="transmembrane region" description="Helical" evidence="6">
    <location>
        <begin position="146"/>
        <end position="165"/>
    </location>
</feature>
<proteinExistence type="predicted"/>
<feature type="transmembrane region" description="Helical" evidence="6">
    <location>
        <begin position="76"/>
        <end position="102"/>
    </location>
</feature>
<sequence>MPDDLCSAKGPEEWYASTLTILGIIGGLGLLVGYNAVNFFSSRYGRKPAMFGVLMLALSSKVFLITSPYMSPLLEVVWLILWQLLESLSGFPLMTFLVNLYVVDMVSAETRTVMLSLLNGWAVLGDAVSFTAGGNITTYTNEYLPVYYIAMSINVLVVLYLLFVLPESFTKEKRVELQRERVEEDSQRTASLSHLPPRKRVFHRMASYLGPFKILKPTWNEQKGRRNWRLLVCAVHVFVSSLGAGYVTLAMVVFLTSQYHYKPADTGYALALYSFTSATVLTFAIPFVFRILRPLYRRASRGQEPALRAQQDDADNETTSEASDRLDVHVTVVSWLIEAVGYILVAHIPTRLGQYSSIVFLGFSAARNPVLRSLVAASVEPLKQGEALTAIEMVGSIAMFISPIILGTILTAYAVSVNPKHLIYLLVLSSSTISTMPTLVFWVNFALVLLASLVLLLVRDSDRYQKPHEE</sequence>
<reference evidence="7 8" key="1">
    <citation type="submission" date="2024-02" db="EMBL/GenBank/DDBJ databases">
        <title>A draft genome for the cacao thread blight pathogen Marasmius crinis-equi.</title>
        <authorList>
            <person name="Cohen S.P."/>
            <person name="Baruah I.K."/>
            <person name="Amoako-Attah I."/>
            <person name="Bukari Y."/>
            <person name="Meinhardt L.W."/>
            <person name="Bailey B.A."/>
        </authorList>
    </citation>
    <scope>NUCLEOTIDE SEQUENCE [LARGE SCALE GENOMIC DNA]</scope>
    <source>
        <strain evidence="7 8">GH-76</strain>
    </source>
</reference>
<name>A0ABR3FP94_9AGAR</name>
<protein>
    <submittedName>
        <fullName evidence="7">Uncharacterized protein</fullName>
    </submittedName>
</protein>
<accession>A0ABR3FP94</accession>
<feature type="region of interest" description="Disordered" evidence="5">
    <location>
        <begin position="303"/>
        <end position="322"/>
    </location>
</feature>
<feature type="transmembrane region" description="Helical" evidence="6">
    <location>
        <begin position="49"/>
        <end position="70"/>
    </location>
</feature>